<proteinExistence type="predicted"/>
<evidence type="ECO:0000313" key="2">
    <source>
        <dbReference type="Proteomes" id="UP000593577"/>
    </source>
</evidence>
<evidence type="ECO:0000313" key="1">
    <source>
        <dbReference type="EMBL" id="MBA0680175.1"/>
    </source>
</evidence>
<comment type="caution">
    <text evidence="1">The sequence shown here is derived from an EMBL/GenBank/DDBJ whole genome shotgun (WGS) entry which is preliminary data.</text>
</comment>
<dbReference type="EMBL" id="JABFAA010000004">
    <property type="protein sequence ID" value="MBA0680175.1"/>
    <property type="molecule type" value="Genomic_DNA"/>
</dbReference>
<name>A0A7J8WYQ7_GOSAI</name>
<dbReference type="Proteomes" id="UP000593577">
    <property type="component" value="Unassembled WGS sequence"/>
</dbReference>
<gene>
    <name evidence="1" type="ORF">Goari_011887</name>
</gene>
<protein>
    <submittedName>
        <fullName evidence="1">Uncharacterized protein</fullName>
    </submittedName>
</protein>
<reference evidence="1 2" key="1">
    <citation type="journal article" date="2019" name="Genome Biol. Evol.">
        <title>Insights into the evolution of the New World diploid cottons (Gossypium, subgenus Houzingenia) based on genome sequencing.</title>
        <authorList>
            <person name="Grover C.E."/>
            <person name="Arick M.A. 2nd"/>
            <person name="Thrash A."/>
            <person name="Conover J.L."/>
            <person name="Sanders W.S."/>
            <person name="Peterson D.G."/>
            <person name="Frelichowski J.E."/>
            <person name="Scheffler J.A."/>
            <person name="Scheffler B.E."/>
            <person name="Wendel J.F."/>
        </authorList>
    </citation>
    <scope>NUCLEOTIDE SEQUENCE [LARGE SCALE GENOMIC DNA]</scope>
    <source>
        <strain evidence="1">185</strain>
        <tissue evidence="1">Leaf</tissue>
    </source>
</reference>
<keyword evidence="2" id="KW-1185">Reference proteome</keyword>
<dbReference type="AlphaFoldDB" id="A0A7J8WYQ7"/>
<organism evidence="1 2">
    <name type="scientific">Gossypium aridum</name>
    <name type="common">American cotton</name>
    <name type="synonym">Erioxylum aridum</name>
    <dbReference type="NCBI Taxonomy" id="34290"/>
    <lineage>
        <taxon>Eukaryota</taxon>
        <taxon>Viridiplantae</taxon>
        <taxon>Streptophyta</taxon>
        <taxon>Embryophyta</taxon>
        <taxon>Tracheophyta</taxon>
        <taxon>Spermatophyta</taxon>
        <taxon>Magnoliopsida</taxon>
        <taxon>eudicotyledons</taxon>
        <taxon>Gunneridae</taxon>
        <taxon>Pentapetalae</taxon>
        <taxon>rosids</taxon>
        <taxon>malvids</taxon>
        <taxon>Malvales</taxon>
        <taxon>Malvaceae</taxon>
        <taxon>Malvoideae</taxon>
        <taxon>Gossypium</taxon>
    </lineage>
</organism>
<sequence>MSGISAMGFHNLFQENRIPKRVRRSHSSMVYPTRIYSCGSTYSSSSSTSIGLKEWKRMIKEMEKTKHVRSSSDGVILGVGTGCCLRKWLISTPLPVIKVFMTENRRLSGQDWHLVCDLFESFT</sequence>
<accession>A0A7J8WYQ7</accession>